<proteinExistence type="predicted"/>
<evidence type="ECO:0000313" key="2">
    <source>
        <dbReference type="EMBL" id="TQJ08698.1"/>
    </source>
</evidence>
<organism evidence="2 3">
    <name type="scientific">Lapillicoccus jejuensis</name>
    <dbReference type="NCBI Taxonomy" id="402171"/>
    <lineage>
        <taxon>Bacteria</taxon>
        <taxon>Bacillati</taxon>
        <taxon>Actinomycetota</taxon>
        <taxon>Actinomycetes</taxon>
        <taxon>Micrococcales</taxon>
        <taxon>Intrasporangiaceae</taxon>
        <taxon>Lapillicoccus</taxon>
    </lineage>
</organism>
<keyword evidence="3" id="KW-1185">Reference proteome</keyword>
<evidence type="ECO:0000313" key="3">
    <source>
        <dbReference type="Proteomes" id="UP000317893"/>
    </source>
</evidence>
<evidence type="ECO:0008006" key="4">
    <source>
        <dbReference type="Google" id="ProtNLM"/>
    </source>
</evidence>
<dbReference type="AlphaFoldDB" id="A0A542E041"/>
<name>A0A542E041_9MICO</name>
<evidence type="ECO:0000256" key="1">
    <source>
        <dbReference type="SAM" id="MobiDB-lite"/>
    </source>
</evidence>
<sequence length="234" mass="23975">MTRVRSALDAALRRAGLEAGVPEPGDPGLVPSPEGPGWRSPAPARWAGAAGLPVERLAGLLAAALGRDPDVASVAVLGDRVVDVVPVAPLAWTVVAQVLGDPSYGGSRVPPGQVPLSLVRRPEEPVFLAAWARSRALRVADTAAAVSNPGTPAELDDVRLALLARLADHPDAVRRVPDAPALLRRVADLAAAARTWLDGLGADPAPTDAALARATAQVLEDGLSRLGVAAPVRL</sequence>
<accession>A0A542E041</accession>
<gene>
    <name evidence="2" type="ORF">FB458_1790</name>
</gene>
<comment type="caution">
    <text evidence="2">The sequence shown here is derived from an EMBL/GenBank/DDBJ whole genome shotgun (WGS) entry which is preliminary data.</text>
</comment>
<reference evidence="2 3" key="1">
    <citation type="submission" date="2019-06" db="EMBL/GenBank/DDBJ databases">
        <title>Sequencing the genomes of 1000 actinobacteria strains.</title>
        <authorList>
            <person name="Klenk H.-P."/>
        </authorList>
    </citation>
    <scope>NUCLEOTIDE SEQUENCE [LARGE SCALE GENOMIC DNA]</scope>
    <source>
        <strain evidence="2 3">DSM 18607</strain>
    </source>
</reference>
<protein>
    <recommendedName>
        <fullName evidence="4">Arginyl-tRNA synthetase</fullName>
    </recommendedName>
</protein>
<dbReference type="RefSeq" id="WP_141848181.1">
    <property type="nucleotide sequence ID" value="NZ_BAAAPR010000004.1"/>
</dbReference>
<feature type="region of interest" description="Disordered" evidence="1">
    <location>
        <begin position="15"/>
        <end position="41"/>
    </location>
</feature>
<dbReference type="Proteomes" id="UP000317893">
    <property type="component" value="Unassembled WGS sequence"/>
</dbReference>
<dbReference type="EMBL" id="VFMN01000001">
    <property type="protein sequence ID" value="TQJ08698.1"/>
    <property type="molecule type" value="Genomic_DNA"/>
</dbReference>